<evidence type="ECO:0000313" key="2">
    <source>
        <dbReference type="EMBL" id="RKD30891.1"/>
    </source>
</evidence>
<dbReference type="Proteomes" id="UP000284277">
    <property type="component" value="Unassembled WGS sequence"/>
</dbReference>
<dbReference type="SUPFAM" id="SSF53041">
    <property type="entry name" value="Resolvase-like"/>
    <property type="match status" value="1"/>
</dbReference>
<protein>
    <submittedName>
        <fullName evidence="2">Recombinase</fullName>
    </submittedName>
</protein>
<dbReference type="Pfam" id="PF13408">
    <property type="entry name" value="Zn_ribbon_recom"/>
    <property type="match status" value="1"/>
</dbReference>
<name>A0A419T0D6_9FIRM</name>
<sequence length="543" mass="62592">MVSSMIQYYAGLYMRLSKDDDRALESASIDTQRKMLYFYAKENGFEIYDEYVDDGYSGTNFSRPAWERLLGDIEAKKVNLVITKDLSRLGRDYIMTGQYTEIYFPARKVRYIAINDGYDSNSSFNDIAPFKNMVNEMYARDTSKKIRSAFQTKIKEGEFIGNFAPYGYQKDPNNKNHLIADPLTAPIVRSIFQHAEQGEAPLAIAARLNEQKVETPLKYRCLTHPYLKKGETTKDSQWTSGAICKVLSNEVYLGHVVQGKTTKLSFKSNITLSQPRKEWVVVKNKHEALVTQETFDHVKKRCIPRKKREEREFLNVFSGLAVCEDCKRNMSVTYKKGKPEAAQLVCSGYKQFGKKVCTSHKISYHALYHKVAEEITTLLNFTQDRQEEMRKALKRSKGTSPQKEPVKALGVLKKRDREISSIIGQLYEDKVNQRISEERFYDMLSALEQEQKGINYKLRKAMPEPVLQKDEMQTDDPELERLMKELHGEMEISPELLLSLIDKIEIGQKDEKTENEGLISTQTIRIFFKSDRPTGEYDGAKDS</sequence>
<dbReference type="Pfam" id="PF07508">
    <property type="entry name" value="Recombinase"/>
    <property type="match status" value="1"/>
</dbReference>
<dbReference type="OrthoDB" id="9784557at2"/>
<gene>
    <name evidence="2" type="ORF">BET01_21020</name>
</gene>
<dbReference type="InterPro" id="IPR025827">
    <property type="entry name" value="Zn_ribbon_recom_dom"/>
</dbReference>
<dbReference type="SMART" id="SM00857">
    <property type="entry name" value="Resolvase"/>
    <property type="match status" value="1"/>
</dbReference>
<evidence type="ECO:0000313" key="3">
    <source>
        <dbReference type="Proteomes" id="UP000284277"/>
    </source>
</evidence>
<dbReference type="PANTHER" id="PTHR30461:SF23">
    <property type="entry name" value="DNA RECOMBINASE-RELATED"/>
    <property type="match status" value="1"/>
</dbReference>
<proteinExistence type="predicted"/>
<evidence type="ECO:0000259" key="1">
    <source>
        <dbReference type="PROSITE" id="PS51737"/>
    </source>
</evidence>
<reference evidence="2 3" key="1">
    <citation type="submission" date="2016-08" db="EMBL/GenBank/DDBJ databases">
        <title>A new outlook on sporulation: Clostridium algidixylanolyticum.</title>
        <authorList>
            <person name="Poppleton D.I."/>
            <person name="Gribaldo S."/>
        </authorList>
    </citation>
    <scope>NUCLEOTIDE SEQUENCE [LARGE SCALE GENOMIC DNA]</scope>
    <source>
        <strain evidence="2 3">SPL73</strain>
    </source>
</reference>
<dbReference type="GO" id="GO:0000150">
    <property type="term" value="F:DNA strand exchange activity"/>
    <property type="evidence" value="ECO:0007669"/>
    <property type="project" value="InterPro"/>
</dbReference>
<dbReference type="InterPro" id="IPR038109">
    <property type="entry name" value="DNA_bind_recomb_sf"/>
</dbReference>
<dbReference type="InterPro" id="IPR036162">
    <property type="entry name" value="Resolvase-like_N_sf"/>
</dbReference>
<dbReference type="AlphaFoldDB" id="A0A419T0D6"/>
<accession>A0A419T0D6</accession>
<dbReference type="InterPro" id="IPR011109">
    <property type="entry name" value="DNA_bind_recombinase_dom"/>
</dbReference>
<comment type="caution">
    <text evidence="2">The sequence shown here is derived from an EMBL/GenBank/DDBJ whole genome shotgun (WGS) entry which is preliminary data.</text>
</comment>
<dbReference type="InterPro" id="IPR050639">
    <property type="entry name" value="SSR_resolvase"/>
</dbReference>
<dbReference type="PROSITE" id="PS51737">
    <property type="entry name" value="RECOMBINASE_DNA_BIND"/>
    <property type="match status" value="1"/>
</dbReference>
<dbReference type="InterPro" id="IPR006119">
    <property type="entry name" value="Resolv_N"/>
</dbReference>
<dbReference type="CDD" id="cd03770">
    <property type="entry name" value="SR_TndX_transposase"/>
    <property type="match status" value="1"/>
</dbReference>
<dbReference type="Gene3D" id="3.90.1750.20">
    <property type="entry name" value="Putative Large Serine Recombinase, Chain B, Domain 2"/>
    <property type="match status" value="1"/>
</dbReference>
<dbReference type="PANTHER" id="PTHR30461">
    <property type="entry name" value="DNA-INVERTASE FROM LAMBDOID PROPHAGE"/>
    <property type="match status" value="1"/>
</dbReference>
<dbReference type="Pfam" id="PF00239">
    <property type="entry name" value="Resolvase"/>
    <property type="match status" value="1"/>
</dbReference>
<dbReference type="GO" id="GO:0003677">
    <property type="term" value="F:DNA binding"/>
    <property type="evidence" value="ECO:0007669"/>
    <property type="project" value="InterPro"/>
</dbReference>
<dbReference type="Gene3D" id="3.40.50.1390">
    <property type="entry name" value="Resolvase, N-terminal catalytic domain"/>
    <property type="match status" value="1"/>
</dbReference>
<feature type="domain" description="Recombinase" evidence="1">
    <location>
        <begin position="165"/>
        <end position="308"/>
    </location>
</feature>
<dbReference type="EMBL" id="MCIA01000024">
    <property type="protein sequence ID" value="RKD30891.1"/>
    <property type="molecule type" value="Genomic_DNA"/>
</dbReference>
<organism evidence="2 3">
    <name type="scientific">Lacrimispora algidixylanolytica</name>
    <dbReference type="NCBI Taxonomy" id="94868"/>
    <lineage>
        <taxon>Bacteria</taxon>
        <taxon>Bacillati</taxon>
        <taxon>Bacillota</taxon>
        <taxon>Clostridia</taxon>
        <taxon>Lachnospirales</taxon>
        <taxon>Lachnospiraceae</taxon>
        <taxon>Lacrimispora</taxon>
    </lineage>
</organism>
<keyword evidence="3" id="KW-1185">Reference proteome</keyword>